<dbReference type="OrthoDB" id="1190390at2"/>
<feature type="transmembrane region" description="Helical" evidence="1">
    <location>
        <begin position="74"/>
        <end position="94"/>
    </location>
</feature>
<keyword evidence="1" id="KW-0472">Membrane</keyword>
<proteinExistence type="predicted"/>
<dbReference type="RefSeq" id="WP_150900412.1">
    <property type="nucleotide sequence ID" value="NZ_WAAU01000024.1"/>
</dbReference>
<evidence type="ECO:0000256" key="1">
    <source>
        <dbReference type="SAM" id="Phobius"/>
    </source>
</evidence>
<keyword evidence="3" id="KW-1185">Reference proteome</keyword>
<keyword evidence="1" id="KW-1133">Transmembrane helix</keyword>
<gene>
    <name evidence="2" type="ORF">F7018_12580</name>
</gene>
<feature type="transmembrane region" description="Helical" evidence="1">
    <location>
        <begin position="12"/>
        <end position="32"/>
    </location>
</feature>
<evidence type="ECO:0000313" key="2">
    <source>
        <dbReference type="EMBL" id="KAB1155303.1"/>
    </source>
</evidence>
<comment type="caution">
    <text evidence="2">The sequence shown here is derived from an EMBL/GenBank/DDBJ whole genome shotgun (WGS) entry which is preliminary data.</text>
</comment>
<dbReference type="EMBL" id="WAAU01000024">
    <property type="protein sequence ID" value="KAB1155303.1"/>
    <property type="molecule type" value="Genomic_DNA"/>
</dbReference>
<accession>A0A7J5ACT8</accession>
<evidence type="ECO:0000313" key="3">
    <source>
        <dbReference type="Proteomes" id="UP000467305"/>
    </source>
</evidence>
<sequence length="251" mass="29415">MIELLKRYILQKWWLPLLLFILSSLIYLILIPSTDNNLLSLSDYFFLFTIILLLIAGIWQLIKGKWYIGLLQLSVLFIGFAGLIFVITLISLFGPDTDTFADNLELPKNVKLEYPIDLRMGDNFEGIRPDSIQKQTKKEISFQIYNSFQPGLYEYDLWIKSNESGTIFLKAFEITQEIELSVPRLKERSSIRVKETNGEFKKFGTNDHFSIYEGDWGKPYGARFEVWFNPDNGNESKKLYEKNYVIEGWMR</sequence>
<name>A0A7J5ACT8_9FLAO</name>
<feature type="transmembrane region" description="Helical" evidence="1">
    <location>
        <begin position="44"/>
        <end position="62"/>
    </location>
</feature>
<reference evidence="2 3" key="1">
    <citation type="submission" date="2019-09" db="EMBL/GenBank/DDBJ databases">
        <authorList>
            <person name="Cao W.R."/>
        </authorList>
    </citation>
    <scope>NUCLEOTIDE SEQUENCE [LARGE SCALE GENOMIC DNA]</scope>
    <source>
        <strain evidence="3">a4</strain>
    </source>
</reference>
<protein>
    <submittedName>
        <fullName evidence="2">Uncharacterized protein</fullName>
    </submittedName>
</protein>
<dbReference type="Proteomes" id="UP000467305">
    <property type="component" value="Unassembled WGS sequence"/>
</dbReference>
<organism evidence="2 3">
    <name type="scientific">Tenacibaculum aiptasiae</name>
    <dbReference type="NCBI Taxonomy" id="426481"/>
    <lineage>
        <taxon>Bacteria</taxon>
        <taxon>Pseudomonadati</taxon>
        <taxon>Bacteroidota</taxon>
        <taxon>Flavobacteriia</taxon>
        <taxon>Flavobacteriales</taxon>
        <taxon>Flavobacteriaceae</taxon>
        <taxon>Tenacibaculum</taxon>
    </lineage>
</organism>
<dbReference type="AlphaFoldDB" id="A0A7J5ACT8"/>
<keyword evidence="1" id="KW-0812">Transmembrane</keyword>